<evidence type="ECO:0000313" key="3">
    <source>
        <dbReference type="Proteomes" id="UP000284824"/>
    </source>
</evidence>
<dbReference type="EMBL" id="SAUN01000001">
    <property type="protein sequence ID" value="RVX41114.1"/>
    <property type="molecule type" value="Genomic_DNA"/>
</dbReference>
<evidence type="ECO:0000313" key="2">
    <source>
        <dbReference type="EMBL" id="RVX41114.1"/>
    </source>
</evidence>
<proteinExistence type="predicted"/>
<sequence length="506" mass="54460">MREPKVPDKSLGQAGAARWHNPHAQAAPALSAEQRLAALQRAAGNRAVGTVLRQHAPKSPGVVAWTGDPVSMAKALRDQLMAGQHEETFASIAASLSGMWIRDIVDTLRALRMDAGAWGPISSSRPFTSNPRLASAVAVANGQAPQEAGLPADWKQKVELTAMADVERWPQVIGPDSPPLVLAPTPEVPGAPPDPRRDPEYHAALYDAIRRNRALASRHPLRPKNAGHIYVGPSHPGEQPKGMAADDPKRKAVNEAVWRELGIGEGTQSSINTWDDAKFSLGPGFAATGLLPKVMDKLAGQGEEILTILRRAGFHRAKSGWYVVDPDARTVATGRPALDVIAKDVGLLNTFLDTTDDPKLRQQWMNAQWEVLTGQGGAAAVPDNVVRSWNLSMIVFVAHCVHWRTARPWTKWAAEPEPTPIAALRTMFPLLQKTDDPRMLTAQAAQTILGFSDGLLRTHLAGRGGEMGGGGPGPLPDDWATGHQGAIALPLDAKRTRFFVVEAEEP</sequence>
<feature type="region of interest" description="Disordered" evidence="1">
    <location>
        <begin position="223"/>
        <end position="247"/>
    </location>
</feature>
<reference evidence="2 3" key="1">
    <citation type="submission" date="2019-01" db="EMBL/GenBank/DDBJ databases">
        <title>Sequencing the genomes of 1000 actinobacteria strains.</title>
        <authorList>
            <person name="Klenk H.-P."/>
        </authorList>
    </citation>
    <scope>NUCLEOTIDE SEQUENCE [LARGE SCALE GENOMIC DNA]</scope>
    <source>
        <strain evidence="2 3">DSM 43925</strain>
    </source>
</reference>
<dbReference type="RefSeq" id="WP_127933403.1">
    <property type="nucleotide sequence ID" value="NZ_SAUN01000001.1"/>
</dbReference>
<dbReference type="AlphaFoldDB" id="A0A438M5J2"/>
<keyword evidence="3" id="KW-1185">Reference proteome</keyword>
<organism evidence="2 3">
    <name type="scientific">Nonomuraea polychroma</name>
    <dbReference type="NCBI Taxonomy" id="46176"/>
    <lineage>
        <taxon>Bacteria</taxon>
        <taxon>Bacillati</taxon>
        <taxon>Actinomycetota</taxon>
        <taxon>Actinomycetes</taxon>
        <taxon>Streptosporangiales</taxon>
        <taxon>Streptosporangiaceae</taxon>
        <taxon>Nonomuraea</taxon>
    </lineage>
</organism>
<gene>
    <name evidence="2" type="ORF">EDD27_3583</name>
</gene>
<comment type="caution">
    <text evidence="2">The sequence shown here is derived from an EMBL/GenBank/DDBJ whole genome shotgun (WGS) entry which is preliminary data.</text>
</comment>
<accession>A0A438M5J2</accession>
<name>A0A438M5J2_9ACTN</name>
<dbReference type="OrthoDB" id="5173093at2"/>
<evidence type="ECO:0000256" key="1">
    <source>
        <dbReference type="SAM" id="MobiDB-lite"/>
    </source>
</evidence>
<dbReference type="Proteomes" id="UP000284824">
    <property type="component" value="Unassembled WGS sequence"/>
</dbReference>
<protein>
    <submittedName>
        <fullName evidence="2">Uncharacterized protein</fullName>
    </submittedName>
</protein>